<dbReference type="Gene3D" id="1.10.630.10">
    <property type="entry name" value="Cytochrome P450"/>
    <property type="match status" value="1"/>
</dbReference>
<comment type="similarity">
    <text evidence="1 2">Belongs to the cytochrome P450 family.</text>
</comment>
<proteinExistence type="inferred from homology"/>
<keyword evidence="4" id="KW-1185">Reference proteome</keyword>
<dbReference type="SUPFAM" id="SSF48264">
    <property type="entry name" value="Cytochrome P450"/>
    <property type="match status" value="1"/>
</dbReference>
<dbReference type="EMBL" id="JAGINW010000001">
    <property type="protein sequence ID" value="MBP2326595.1"/>
    <property type="molecule type" value="Genomic_DNA"/>
</dbReference>
<gene>
    <name evidence="3" type="ORF">JOF56_006980</name>
</gene>
<evidence type="ECO:0000313" key="4">
    <source>
        <dbReference type="Proteomes" id="UP001519332"/>
    </source>
</evidence>
<dbReference type="Proteomes" id="UP001519332">
    <property type="component" value="Unassembled WGS sequence"/>
</dbReference>
<dbReference type="PROSITE" id="PS00086">
    <property type="entry name" value="CYTOCHROME_P450"/>
    <property type="match status" value="1"/>
</dbReference>
<reference evidence="3 4" key="1">
    <citation type="submission" date="2021-03" db="EMBL/GenBank/DDBJ databases">
        <title>Sequencing the genomes of 1000 actinobacteria strains.</title>
        <authorList>
            <person name="Klenk H.-P."/>
        </authorList>
    </citation>
    <scope>NUCLEOTIDE SEQUENCE [LARGE SCALE GENOMIC DNA]</scope>
    <source>
        <strain evidence="3 4">DSM 46670</strain>
    </source>
</reference>
<keyword evidence="2" id="KW-0503">Monooxygenase</keyword>
<keyword evidence="2" id="KW-0349">Heme</keyword>
<dbReference type="Pfam" id="PF00067">
    <property type="entry name" value="p450"/>
    <property type="match status" value="1"/>
</dbReference>
<dbReference type="InterPro" id="IPR001128">
    <property type="entry name" value="Cyt_P450"/>
</dbReference>
<comment type="caution">
    <text evidence="3">The sequence shown here is derived from an EMBL/GenBank/DDBJ whole genome shotgun (WGS) entry which is preliminary data.</text>
</comment>
<dbReference type="PANTHER" id="PTHR46696:SF6">
    <property type="entry name" value="P450, PUTATIVE (EUROFUNG)-RELATED"/>
    <property type="match status" value="1"/>
</dbReference>
<sequence length="400" mass="43272">MSTTSDVPKDFDHLDPRTAPRVHDVLALFRRSCPVAHSAAHGGFYVVTKYDHIKHVAQRADLFSSAVDGLGAVVVVPGVDGVLAPLFELDPPEHTFWRRHLQEFFSPVGAARHEPYIRRLTQEAVAGLAPLGRADFVTDLAQRIPPFVVGALLGVPEADRPALSSLTVGLFGAGTVEEAQRIGRDYAEFLLAQIEARRGRDGDDLLTSAVNTEIGGRHATDGELLKLAFLMVAAGHLTTVDTIANTLLVLAQDDALRRRVTADLSLLAEVVEESVRHESAVAATGRTVRADTSLGDVPLSAGDRVLLAWGSANRDEQRFPDGAQFRLDRGRLPVPQLGWGAGAHRCLGMHLARLEVRVVLEEVLRAIPDFSLADGAEPERTYGVIRGVRSLPVEWVTSSS</sequence>
<evidence type="ECO:0000256" key="1">
    <source>
        <dbReference type="ARBA" id="ARBA00010617"/>
    </source>
</evidence>
<protein>
    <submittedName>
        <fullName evidence="3">Cytochrome P450</fullName>
    </submittedName>
</protein>
<keyword evidence="2" id="KW-0560">Oxidoreductase</keyword>
<evidence type="ECO:0000256" key="2">
    <source>
        <dbReference type="RuleBase" id="RU000461"/>
    </source>
</evidence>
<accession>A0ABS4TQA5</accession>
<keyword evidence="2" id="KW-0479">Metal-binding</keyword>
<dbReference type="InterPro" id="IPR017972">
    <property type="entry name" value="Cyt_P450_CS"/>
</dbReference>
<organism evidence="3 4">
    <name type="scientific">Kibdelosporangium banguiense</name>
    <dbReference type="NCBI Taxonomy" id="1365924"/>
    <lineage>
        <taxon>Bacteria</taxon>
        <taxon>Bacillati</taxon>
        <taxon>Actinomycetota</taxon>
        <taxon>Actinomycetes</taxon>
        <taxon>Pseudonocardiales</taxon>
        <taxon>Pseudonocardiaceae</taxon>
        <taxon>Kibdelosporangium</taxon>
    </lineage>
</organism>
<keyword evidence="2" id="KW-0408">Iron</keyword>
<dbReference type="RefSeq" id="WP_307855385.1">
    <property type="nucleotide sequence ID" value="NZ_JAGINW010000001.1"/>
</dbReference>
<dbReference type="InterPro" id="IPR002397">
    <property type="entry name" value="Cyt_P450_B"/>
</dbReference>
<dbReference type="InterPro" id="IPR036396">
    <property type="entry name" value="Cyt_P450_sf"/>
</dbReference>
<dbReference type="PANTHER" id="PTHR46696">
    <property type="entry name" value="P450, PUTATIVE (EUROFUNG)-RELATED"/>
    <property type="match status" value="1"/>
</dbReference>
<name>A0ABS4TQA5_9PSEU</name>
<dbReference type="PRINTS" id="PR00359">
    <property type="entry name" value="BP450"/>
</dbReference>
<evidence type="ECO:0000313" key="3">
    <source>
        <dbReference type="EMBL" id="MBP2326595.1"/>
    </source>
</evidence>